<feature type="signal peptide" evidence="1">
    <location>
        <begin position="1"/>
        <end position="18"/>
    </location>
</feature>
<dbReference type="Proteomes" id="UP000241769">
    <property type="component" value="Unassembled WGS sequence"/>
</dbReference>
<gene>
    <name evidence="2" type="ORF">PROFUN_02813</name>
</gene>
<evidence type="ECO:0000313" key="3">
    <source>
        <dbReference type="Proteomes" id="UP000241769"/>
    </source>
</evidence>
<keyword evidence="1" id="KW-0732">Signal</keyword>
<name>A0A2P6NXN2_9EUKA</name>
<dbReference type="AlphaFoldDB" id="A0A2P6NXN2"/>
<organism evidence="2 3">
    <name type="scientific">Planoprotostelium fungivorum</name>
    <dbReference type="NCBI Taxonomy" id="1890364"/>
    <lineage>
        <taxon>Eukaryota</taxon>
        <taxon>Amoebozoa</taxon>
        <taxon>Evosea</taxon>
        <taxon>Variosea</taxon>
        <taxon>Cavosteliida</taxon>
        <taxon>Cavosteliaceae</taxon>
        <taxon>Planoprotostelium</taxon>
    </lineage>
</organism>
<comment type="caution">
    <text evidence="2">The sequence shown here is derived from an EMBL/GenBank/DDBJ whole genome shotgun (WGS) entry which is preliminary data.</text>
</comment>
<keyword evidence="3" id="KW-1185">Reference proteome</keyword>
<evidence type="ECO:0000256" key="1">
    <source>
        <dbReference type="SAM" id="SignalP"/>
    </source>
</evidence>
<protein>
    <submittedName>
        <fullName evidence="2">Uncharacterized protein</fullName>
    </submittedName>
</protein>
<proteinExistence type="predicted"/>
<feature type="chain" id="PRO_5015124300" evidence="1">
    <location>
        <begin position="19"/>
        <end position="230"/>
    </location>
</feature>
<reference evidence="2 3" key="1">
    <citation type="journal article" date="2018" name="Genome Biol. Evol.">
        <title>Multiple Roots of Fruiting Body Formation in Amoebozoa.</title>
        <authorList>
            <person name="Hillmann F."/>
            <person name="Forbes G."/>
            <person name="Novohradska S."/>
            <person name="Ferling I."/>
            <person name="Riege K."/>
            <person name="Groth M."/>
            <person name="Westermann M."/>
            <person name="Marz M."/>
            <person name="Spaller T."/>
            <person name="Winckler T."/>
            <person name="Schaap P."/>
            <person name="Glockner G."/>
        </authorList>
    </citation>
    <scope>NUCLEOTIDE SEQUENCE [LARGE SCALE GENOMIC DNA]</scope>
    <source>
        <strain evidence="2 3">Jena</strain>
    </source>
</reference>
<dbReference type="InParanoid" id="A0A2P6NXN2"/>
<sequence length="230" mass="24131">MRTIQASILLILLSAASAQFTVSQPLLNGVGHTLTTNFIGPSGLLLTNPVSTLYAIKPSAVTGKSTSAVVTPRAAYSLLSPIQPLTGSVLPLGLIMNNAPDASFGLHSDPQEETSMQVDPSPAPQYTLPTGYSLVPTKASMVEGGKDKTYGVNIKSTNPDIKNPTMFYSPVLDTQGAETNGQVGMLKTVPNSPGAFTEVPSVYDNKQGRIIANLGNKPEGAYVFTVKHEA</sequence>
<dbReference type="EMBL" id="MDYQ01000008">
    <property type="protein sequence ID" value="PRP88717.1"/>
    <property type="molecule type" value="Genomic_DNA"/>
</dbReference>
<evidence type="ECO:0000313" key="2">
    <source>
        <dbReference type="EMBL" id="PRP88717.1"/>
    </source>
</evidence>
<accession>A0A2P6NXN2</accession>